<keyword evidence="3" id="KW-0436">Ligase</keyword>
<dbReference type="Pfam" id="PF13193">
    <property type="entry name" value="AMP-binding_C"/>
    <property type="match status" value="1"/>
</dbReference>
<dbReference type="InterPro" id="IPR025110">
    <property type="entry name" value="AMP-bd_C"/>
</dbReference>
<dbReference type="Gene3D" id="3.40.50.12780">
    <property type="entry name" value="N-terminal domain of ligase-like"/>
    <property type="match status" value="1"/>
</dbReference>
<feature type="domain" description="AMP-dependent synthetase/ligase" evidence="1">
    <location>
        <begin position="21"/>
        <end position="382"/>
    </location>
</feature>
<dbReference type="Proteomes" id="UP000320888">
    <property type="component" value="Unassembled WGS sequence"/>
</dbReference>
<evidence type="ECO:0000313" key="3">
    <source>
        <dbReference type="EMBL" id="TSB37009.1"/>
    </source>
</evidence>
<dbReference type="AlphaFoldDB" id="A0A553Z6E9"/>
<dbReference type="GO" id="GO:0016878">
    <property type="term" value="F:acid-thiol ligase activity"/>
    <property type="evidence" value="ECO:0007669"/>
    <property type="project" value="UniProtKB-ARBA"/>
</dbReference>
<organism evidence="3 4">
    <name type="scientific">Streptomyces benahoarensis</name>
    <dbReference type="NCBI Taxonomy" id="2595054"/>
    <lineage>
        <taxon>Bacteria</taxon>
        <taxon>Bacillati</taxon>
        <taxon>Actinomycetota</taxon>
        <taxon>Actinomycetes</taxon>
        <taxon>Kitasatosporales</taxon>
        <taxon>Streptomycetaceae</taxon>
        <taxon>Streptomyces</taxon>
    </lineage>
</organism>
<dbReference type="PROSITE" id="PS00455">
    <property type="entry name" value="AMP_BINDING"/>
    <property type="match status" value="1"/>
</dbReference>
<dbReference type="InterPro" id="IPR050237">
    <property type="entry name" value="ATP-dep_AMP-bd_enzyme"/>
</dbReference>
<dbReference type="EMBL" id="VKLS01000250">
    <property type="protein sequence ID" value="TSB37009.1"/>
    <property type="molecule type" value="Genomic_DNA"/>
</dbReference>
<reference evidence="3 4" key="1">
    <citation type="submission" date="2019-07" db="EMBL/GenBank/DDBJ databases">
        <title>Draft genome for Streptomyces benahoarensis MZ03-48.</title>
        <authorList>
            <person name="Gonzalez-Pimentel J.L."/>
        </authorList>
    </citation>
    <scope>NUCLEOTIDE SEQUENCE [LARGE SCALE GENOMIC DNA]</scope>
    <source>
        <strain evidence="3 4">MZ03-48</strain>
    </source>
</reference>
<dbReference type="InterPro" id="IPR045851">
    <property type="entry name" value="AMP-bd_C_sf"/>
</dbReference>
<dbReference type="PANTHER" id="PTHR43767">
    <property type="entry name" value="LONG-CHAIN-FATTY-ACID--COA LIGASE"/>
    <property type="match status" value="1"/>
</dbReference>
<dbReference type="PANTHER" id="PTHR43767:SF1">
    <property type="entry name" value="NONRIBOSOMAL PEPTIDE SYNTHASE PES1 (EUROFUNG)-RELATED"/>
    <property type="match status" value="1"/>
</dbReference>
<dbReference type="InterPro" id="IPR042099">
    <property type="entry name" value="ANL_N_sf"/>
</dbReference>
<gene>
    <name evidence="3" type="ORF">FNZ23_18960</name>
</gene>
<dbReference type="InterPro" id="IPR000873">
    <property type="entry name" value="AMP-dep_synth/lig_dom"/>
</dbReference>
<dbReference type="Gene3D" id="3.30.300.30">
    <property type="match status" value="1"/>
</dbReference>
<evidence type="ECO:0000313" key="4">
    <source>
        <dbReference type="Proteomes" id="UP000320888"/>
    </source>
</evidence>
<sequence length="516" mass="55861">MVRVQPLRQSSPGQDTVHGVLRRRARSHPDRPFLSFLDESGAVTTISYGEMDHRAERMADLLVSRGIGPGSRFHVHLTNRPEFFDAWFGAAKAGAVMVPTNPLSTAAELSYVLSHAECRLSLTQPELLTAAQVAAIDSPCCEQLLVTGSESLERALATAPARPAQTVDDPSAPLGVLYTSGTTSRPKGVVVPHAAYLHSGEVVARQLRLRQEDRQLIVLPLFHGNAQYYSSMSALVTGASLALTPRFSASRWSEQAVRLNATVASLFAAPIRMILAQQPSAHDTGHRLRAVLFAQNVTDAQLAEFEGRFQVPLLQLYGMTETVAPPLMNPLHGRRRNQSMGRPVSGARLRVVDERLRDVVRGQSGELLVGGVPGRTLMAGYLGDPEATAGAMGGGWLRTGDHVRVDSDGFVHFVDRGKDVIKRAGENVSSSEIERVVNAHPAVFESAVVGVPDPIRDETVKVFVVLNGQHPLAEGELIEWCAARLASFKVPGCVEVVEGLPRTSVGKIRKHLLRGR</sequence>
<comment type="caution">
    <text evidence="3">The sequence shown here is derived from an EMBL/GenBank/DDBJ whole genome shotgun (WGS) entry which is preliminary data.</text>
</comment>
<dbReference type="InterPro" id="IPR020845">
    <property type="entry name" value="AMP-binding_CS"/>
</dbReference>
<name>A0A553Z6E9_9ACTN</name>
<keyword evidence="4" id="KW-1185">Reference proteome</keyword>
<evidence type="ECO:0000259" key="2">
    <source>
        <dbReference type="Pfam" id="PF13193"/>
    </source>
</evidence>
<protein>
    <submittedName>
        <fullName evidence="3">ATP-dependent acyl-CoA ligase</fullName>
    </submittedName>
</protein>
<proteinExistence type="predicted"/>
<dbReference type="SUPFAM" id="SSF56801">
    <property type="entry name" value="Acetyl-CoA synthetase-like"/>
    <property type="match status" value="1"/>
</dbReference>
<accession>A0A553Z6E9</accession>
<feature type="domain" description="AMP-binding enzyme C-terminal" evidence="2">
    <location>
        <begin position="432"/>
        <end position="507"/>
    </location>
</feature>
<dbReference type="Pfam" id="PF00501">
    <property type="entry name" value="AMP-binding"/>
    <property type="match status" value="1"/>
</dbReference>
<evidence type="ECO:0000259" key="1">
    <source>
        <dbReference type="Pfam" id="PF00501"/>
    </source>
</evidence>